<feature type="region of interest" description="Disordered" evidence="1">
    <location>
        <begin position="20"/>
        <end position="74"/>
    </location>
</feature>
<dbReference type="AlphaFoldDB" id="A0A4Y2BFK6"/>
<evidence type="ECO:0000256" key="1">
    <source>
        <dbReference type="SAM" id="MobiDB-lite"/>
    </source>
</evidence>
<feature type="transmembrane region" description="Helical" evidence="2">
    <location>
        <begin position="85"/>
        <end position="102"/>
    </location>
</feature>
<evidence type="ECO:0000256" key="2">
    <source>
        <dbReference type="SAM" id="Phobius"/>
    </source>
</evidence>
<evidence type="ECO:0000313" key="3">
    <source>
        <dbReference type="EMBL" id="GBL91000.1"/>
    </source>
</evidence>
<sequence length="110" mass="12851">MSTPYEKEIERLLQLLAEVETDEESDFDNENNGPEDVLEENFSDHESFSGHDTESEKDGDSGNEEGNNSEWFTPKDVNVQWRKENLSRIIVLVVIILCRVYLEQKNQRKM</sequence>
<keyword evidence="2" id="KW-0812">Transmembrane</keyword>
<keyword evidence="2" id="KW-1133">Transmembrane helix</keyword>
<dbReference type="EMBL" id="BGPR01000076">
    <property type="protein sequence ID" value="GBL91000.1"/>
    <property type="molecule type" value="Genomic_DNA"/>
</dbReference>
<dbReference type="Proteomes" id="UP000499080">
    <property type="component" value="Unassembled WGS sequence"/>
</dbReference>
<feature type="compositionally biased region" description="Acidic residues" evidence="1">
    <location>
        <begin position="20"/>
        <end position="29"/>
    </location>
</feature>
<organism evidence="3 4">
    <name type="scientific">Araneus ventricosus</name>
    <name type="common">Orbweaver spider</name>
    <name type="synonym">Epeira ventricosa</name>
    <dbReference type="NCBI Taxonomy" id="182803"/>
    <lineage>
        <taxon>Eukaryota</taxon>
        <taxon>Metazoa</taxon>
        <taxon>Ecdysozoa</taxon>
        <taxon>Arthropoda</taxon>
        <taxon>Chelicerata</taxon>
        <taxon>Arachnida</taxon>
        <taxon>Araneae</taxon>
        <taxon>Araneomorphae</taxon>
        <taxon>Entelegynae</taxon>
        <taxon>Araneoidea</taxon>
        <taxon>Araneidae</taxon>
        <taxon>Araneus</taxon>
    </lineage>
</organism>
<keyword evidence="2" id="KW-0472">Membrane</keyword>
<comment type="caution">
    <text evidence="3">The sequence shown here is derived from an EMBL/GenBank/DDBJ whole genome shotgun (WGS) entry which is preliminary data.</text>
</comment>
<gene>
    <name evidence="3" type="ORF">AVEN_184394_1</name>
</gene>
<name>A0A4Y2BFK6_ARAVE</name>
<dbReference type="OrthoDB" id="6466835at2759"/>
<protein>
    <submittedName>
        <fullName evidence="3">Uncharacterized protein</fullName>
    </submittedName>
</protein>
<evidence type="ECO:0000313" key="4">
    <source>
        <dbReference type="Proteomes" id="UP000499080"/>
    </source>
</evidence>
<reference evidence="3 4" key="1">
    <citation type="journal article" date="2019" name="Sci. Rep.">
        <title>Orb-weaving spider Araneus ventricosus genome elucidates the spidroin gene catalogue.</title>
        <authorList>
            <person name="Kono N."/>
            <person name="Nakamura H."/>
            <person name="Ohtoshi R."/>
            <person name="Moran D.A.P."/>
            <person name="Shinohara A."/>
            <person name="Yoshida Y."/>
            <person name="Fujiwara M."/>
            <person name="Mori M."/>
            <person name="Tomita M."/>
            <person name="Arakawa K."/>
        </authorList>
    </citation>
    <scope>NUCLEOTIDE SEQUENCE [LARGE SCALE GENOMIC DNA]</scope>
</reference>
<feature type="compositionally biased region" description="Basic and acidic residues" evidence="1">
    <location>
        <begin position="42"/>
        <end position="60"/>
    </location>
</feature>
<keyword evidence="4" id="KW-1185">Reference proteome</keyword>
<accession>A0A4Y2BFK6</accession>
<proteinExistence type="predicted"/>